<dbReference type="InterPro" id="IPR005467">
    <property type="entry name" value="His_kinase_dom"/>
</dbReference>
<sequence>MRRSEVEAVDLAETVSECWQTIPTADTTLVTDTEQTIQSDASRLRQVVENLIRNAVEYGSADVTVTIGELEDGFNVAADGPSIPEDVGEQVFELEDSTNGEGLGCISSSSSLTLTGGRSP</sequence>
<accession>A0ABD5T2F9</accession>
<feature type="region of interest" description="Disordered" evidence="6">
    <location>
        <begin position="98"/>
        <end position="120"/>
    </location>
</feature>
<dbReference type="GO" id="GO:0000160">
    <property type="term" value="P:phosphorelay signal transduction system"/>
    <property type="evidence" value="ECO:0007669"/>
    <property type="project" value="UniProtKB-KW"/>
</dbReference>
<evidence type="ECO:0000256" key="5">
    <source>
        <dbReference type="ARBA" id="ARBA00023012"/>
    </source>
</evidence>
<dbReference type="SUPFAM" id="SSF55874">
    <property type="entry name" value="ATPase domain of HSP90 chaperone/DNA topoisomerase II/histidine kinase"/>
    <property type="match status" value="1"/>
</dbReference>
<keyword evidence="5" id="KW-0902">Two-component regulatory system</keyword>
<comment type="catalytic activity">
    <reaction evidence="1">
        <text>ATP + protein L-histidine = ADP + protein N-phospho-L-histidine.</text>
        <dbReference type="EC" id="2.7.13.3"/>
    </reaction>
</comment>
<feature type="domain" description="Histidine kinase" evidence="7">
    <location>
        <begin position="1"/>
        <end position="120"/>
    </location>
</feature>
<dbReference type="GO" id="GO:0004673">
    <property type="term" value="F:protein histidine kinase activity"/>
    <property type="evidence" value="ECO:0007669"/>
    <property type="project" value="UniProtKB-EC"/>
</dbReference>
<dbReference type="InterPro" id="IPR036890">
    <property type="entry name" value="HATPase_C_sf"/>
</dbReference>
<evidence type="ECO:0000256" key="2">
    <source>
        <dbReference type="ARBA" id="ARBA00012438"/>
    </source>
</evidence>
<dbReference type="Pfam" id="PF02518">
    <property type="entry name" value="HATPase_c"/>
    <property type="match status" value="1"/>
</dbReference>
<dbReference type="PANTHER" id="PTHR43711">
    <property type="entry name" value="TWO-COMPONENT HISTIDINE KINASE"/>
    <property type="match status" value="1"/>
</dbReference>
<comment type="caution">
    <text evidence="8">The sequence shown here is derived from an EMBL/GenBank/DDBJ whole genome shotgun (WGS) entry which is preliminary data.</text>
</comment>
<evidence type="ECO:0000256" key="1">
    <source>
        <dbReference type="ARBA" id="ARBA00000085"/>
    </source>
</evidence>
<dbReference type="EC" id="2.7.13.3" evidence="2"/>
<evidence type="ECO:0000259" key="7">
    <source>
        <dbReference type="PROSITE" id="PS50109"/>
    </source>
</evidence>
<dbReference type="Gene3D" id="3.30.565.10">
    <property type="entry name" value="Histidine kinase-like ATPase, C-terminal domain"/>
    <property type="match status" value="1"/>
</dbReference>
<evidence type="ECO:0000256" key="6">
    <source>
        <dbReference type="SAM" id="MobiDB-lite"/>
    </source>
</evidence>
<feature type="compositionally biased region" description="Low complexity" evidence="6">
    <location>
        <begin position="107"/>
        <end position="120"/>
    </location>
</feature>
<organism evidence="8 9">
    <name type="scientific">Halorubrum pallidum</name>
    <dbReference type="NCBI Taxonomy" id="1526114"/>
    <lineage>
        <taxon>Archaea</taxon>
        <taxon>Methanobacteriati</taxon>
        <taxon>Methanobacteriota</taxon>
        <taxon>Stenosarchaea group</taxon>
        <taxon>Halobacteria</taxon>
        <taxon>Halobacteriales</taxon>
        <taxon>Haloferacaceae</taxon>
        <taxon>Halorubrum</taxon>
    </lineage>
</organism>
<dbReference type="EMBL" id="JBHSWT010000047">
    <property type="protein sequence ID" value="MFC6770376.1"/>
    <property type="molecule type" value="Genomic_DNA"/>
</dbReference>
<name>A0ABD5T2F9_9EURY</name>
<proteinExistence type="predicted"/>
<dbReference type="PANTHER" id="PTHR43711:SF1">
    <property type="entry name" value="HISTIDINE KINASE 1"/>
    <property type="match status" value="1"/>
</dbReference>
<dbReference type="PROSITE" id="PS50109">
    <property type="entry name" value="HIS_KIN"/>
    <property type="match status" value="1"/>
</dbReference>
<evidence type="ECO:0000313" key="9">
    <source>
        <dbReference type="Proteomes" id="UP001596274"/>
    </source>
</evidence>
<dbReference type="AlphaFoldDB" id="A0ABD5T2F9"/>
<keyword evidence="3" id="KW-0808">Transferase</keyword>
<keyword evidence="4 8" id="KW-0418">Kinase</keyword>
<reference evidence="8 9" key="1">
    <citation type="journal article" date="2019" name="Int. J. Syst. Evol. Microbiol.">
        <title>The Global Catalogue of Microorganisms (GCM) 10K type strain sequencing project: providing services to taxonomists for standard genome sequencing and annotation.</title>
        <authorList>
            <consortium name="The Broad Institute Genomics Platform"/>
            <consortium name="The Broad Institute Genome Sequencing Center for Infectious Disease"/>
            <person name="Wu L."/>
            <person name="Ma J."/>
        </authorList>
    </citation>
    <scope>NUCLEOTIDE SEQUENCE [LARGE SCALE GENOMIC DNA]</scope>
    <source>
        <strain evidence="8 9">PJ61</strain>
    </source>
</reference>
<dbReference type="InterPro" id="IPR050736">
    <property type="entry name" value="Sensor_HK_Regulatory"/>
</dbReference>
<gene>
    <name evidence="8" type="ORF">ACFQDD_02350</name>
</gene>
<dbReference type="Proteomes" id="UP001596274">
    <property type="component" value="Unassembled WGS sequence"/>
</dbReference>
<evidence type="ECO:0000256" key="4">
    <source>
        <dbReference type="ARBA" id="ARBA00022777"/>
    </source>
</evidence>
<dbReference type="InterPro" id="IPR003594">
    <property type="entry name" value="HATPase_dom"/>
</dbReference>
<keyword evidence="9" id="KW-1185">Reference proteome</keyword>
<evidence type="ECO:0000256" key="3">
    <source>
        <dbReference type="ARBA" id="ARBA00022679"/>
    </source>
</evidence>
<evidence type="ECO:0000313" key="8">
    <source>
        <dbReference type="EMBL" id="MFC6770376.1"/>
    </source>
</evidence>
<protein>
    <recommendedName>
        <fullName evidence="2">histidine kinase</fullName>
        <ecNumber evidence="2">2.7.13.3</ecNumber>
    </recommendedName>
</protein>